<proteinExistence type="predicted"/>
<dbReference type="AlphaFoldDB" id="A0A1Y4V3D9"/>
<reference evidence="2" key="1">
    <citation type="submission" date="2017-04" db="EMBL/GenBank/DDBJ databases">
        <title>Function of individual gut microbiota members based on whole genome sequencing of pure cultures obtained from chicken caecum.</title>
        <authorList>
            <person name="Medvecky M."/>
            <person name="Cejkova D."/>
            <person name="Polansky O."/>
            <person name="Karasova D."/>
            <person name="Kubasova T."/>
            <person name="Cizek A."/>
            <person name="Rychlik I."/>
        </authorList>
    </citation>
    <scope>NUCLEOTIDE SEQUENCE [LARGE SCALE GENOMIC DNA]</scope>
    <source>
        <strain evidence="2">An109</strain>
    </source>
</reference>
<accession>A0A1Y4V3D9</accession>
<sequence>MKKENIQNGIAIQSGKTTDSMEKLTKLCEQEAEKMLSTIEIPENEIVSVPFWAPEPGFPELICVGKFKRNESGKVIYELDFSESTL</sequence>
<dbReference type="Proteomes" id="UP000196036">
    <property type="component" value="Unassembled WGS sequence"/>
</dbReference>
<dbReference type="EMBL" id="NFLW01000036">
    <property type="protein sequence ID" value="OUQ64607.1"/>
    <property type="molecule type" value="Genomic_DNA"/>
</dbReference>
<name>A0A1Y4V3D9_9BACE</name>
<protein>
    <submittedName>
        <fullName evidence="1">Uncharacterized protein</fullName>
    </submittedName>
</protein>
<dbReference type="RefSeq" id="WP_087318679.1">
    <property type="nucleotide sequence ID" value="NZ_NFLW01000036.1"/>
</dbReference>
<organism evidence="1 2">
    <name type="scientific">Bacteroides xylanisolvens</name>
    <dbReference type="NCBI Taxonomy" id="371601"/>
    <lineage>
        <taxon>Bacteria</taxon>
        <taxon>Pseudomonadati</taxon>
        <taxon>Bacteroidota</taxon>
        <taxon>Bacteroidia</taxon>
        <taxon>Bacteroidales</taxon>
        <taxon>Bacteroidaceae</taxon>
        <taxon>Bacteroides</taxon>
    </lineage>
</organism>
<comment type="caution">
    <text evidence="1">The sequence shown here is derived from an EMBL/GenBank/DDBJ whole genome shotgun (WGS) entry which is preliminary data.</text>
</comment>
<evidence type="ECO:0000313" key="1">
    <source>
        <dbReference type="EMBL" id="OUQ64607.1"/>
    </source>
</evidence>
<evidence type="ECO:0000313" key="2">
    <source>
        <dbReference type="Proteomes" id="UP000196036"/>
    </source>
</evidence>
<gene>
    <name evidence="1" type="ORF">B5E52_16870</name>
</gene>